<feature type="transmembrane region" description="Helical" evidence="8">
    <location>
        <begin position="212"/>
        <end position="236"/>
    </location>
</feature>
<evidence type="ECO:0000256" key="2">
    <source>
        <dbReference type="ARBA" id="ARBA00006175"/>
    </source>
</evidence>
<dbReference type="PANTHER" id="PTHR43829:SF29">
    <property type="entry name" value="AQUAPORIN 9"/>
    <property type="match status" value="1"/>
</dbReference>
<dbReference type="GO" id="GO:0016323">
    <property type="term" value="C:basolateral plasma membrane"/>
    <property type="evidence" value="ECO:0007669"/>
    <property type="project" value="TreeGrafter"/>
</dbReference>
<gene>
    <name evidence="9" type="primary">100640021</name>
</gene>
<dbReference type="PANTHER" id="PTHR43829">
    <property type="entry name" value="AQUAPORIN OR AQUAGLYCEROPORIN RELATED"/>
    <property type="match status" value="1"/>
</dbReference>
<dbReference type="PROSITE" id="PS00221">
    <property type="entry name" value="MIP"/>
    <property type="match status" value="1"/>
</dbReference>
<dbReference type="InterPro" id="IPR050363">
    <property type="entry name" value="MIP/Aquaporin"/>
</dbReference>
<evidence type="ECO:0008006" key="11">
    <source>
        <dbReference type="Google" id="ProtNLM"/>
    </source>
</evidence>
<proteinExistence type="inferred from homology"/>
<feature type="transmembrane region" description="Helical" evidence="8">
    <location>
        <begin position="126"/>
        <end position="147"/>
    </location>
</feature>
<dbReference type="GO" id="GO:0015204">
    <property type="term" value="F:urea transmembrane transporter activity"/>
    <property type="evidence" value="ECO:0007669"/>
    <property type="project" value="TreeGrafter"/>
</dbReference>
<evidence type="ECO:0000313" key="9">
    <source>
        <dbReference type="EnsemblMetazoa" id="Aqu2.1.41413_001"/>
    </source>
</evidence>
<dbReference type="PRINTS" id="PR00783">
    <property type="entry name" value="MINTRINSICP"/>
</dbReference>
<dbReference type="InterPro" id="IPR022357">
    <property type="entry name" value="MIP_CS"/>
</dbReference>
<dbReference type="Pfam" id="PF00230">
    <property type="entry name" value="MIP"/>
    <property type="match status" value="1"/>
</dbReference>
<feature type="transmembrane region" description="Helical" evidence="8">
    <location>
        <begin position="269"/>
        <end position="291"/>
    </location>
</feature>
<evidence type="ECO:0000256" key="3">
    <source>
        <dbReference type="ARBA" id="ARBA00022448"/>
    </source>
</evidence>
<reference evidence="9" key="2">
    <citation type="submission" date="2017-05" db="UniProtKB">
        <authorList>
            <consortium name="EnsemblMetazoa"/>
        </authorList>
    </citation>
    <scope>IDENTIFICATION</scope>
</reference>
<dbReference type="GO" id="GO:0015254">
    <property type="term" value="F:glycerol channel activity"/>
    <property type="evidence" value="ECO:0007669"/>
    <property type="project" value="TreeGrafter"/>
</dbReference>
<comment type="subcellular location">
    <subcellularLocation>
        <location evidence="1">Membrane</location>
        <topology evidence="1">Multi-pass membrane protein</topology>
    </subcellularLocation>
</comment>
<dbReference type="OrthoDB" id="3222at2759"/>
<dbReference type="NCBIfam" id="TIGR00861">
    <property type="entry name" value="MIP"/>
    <property type="match status" value="1"/>
</dbReference>
<dbReference type="AlphaFoldDB" id="A0A1X7VPT7"/>
<keyword evidence="6 8" id="KW-0472">Membrane</keyword>
<dbReference type="InParanoid" id="A0A1X7VPT7"/>
<dbReference type="eggNOG" id="KOG0224">
    <property type="taxonomic scope" value="Eukaryota"/>
</dbReference>
<dbReference type="GO" id="GO:0015250">
    <property type="term" value="F:water channel activity"/>
    <property type="evidence" value="ECO:0007669"/>
    <property type="project" value="TreeGrafter"/>
</dbReference>
<organism evidence="9">
    <name type="scientific">Amphimedon queenslandica</name>
    <name type="common">Sponge</name>
    <dbReference type="NCBI Taxonomy" id="400682"/>
    <lineage>
        <taxon>Eukaryota</taxon>
        <taxon>Metazoa</taxon>
        <taxon>Porifera</taxon>
        <taxon>Demospongiae</taxon>
        <taxon>Heteroscleromorpha</taxon>
        <taxon>Haplosclerida</taxon>
        <taxon>Niphatidae</taxon>
        <taxon>Amphimedon</taxon>
    </lineage>
</organism>
<dbReference type="InterPro" id="IPR023271">
    <property type="entry name" value="Aquaporin-like"/>
</dbReference>
<dbReference type="EnsemblMetazoa" id="XM_011411356.2">
    <property type="protein sequence ID" value="XP_011409658.1"/>
    <property type="gene ID" value="LOC100640021"/>
</dbReference>
<comment type="similarity">
    <text evidence="2 7">Belongs to the MIP/aquaporin (TC 1.A.8) family.</text>
</comment>
<dbReference type="SUPFAM" id="SSF81338">
    <property type="entry name" value="Aquaporin-like"/>
    <property type="match status" value="1"/>
</dbReference>
<evidence type="ECO:0000256" key="1">
    <source>
        <dbReference type="ARBA" id="ARBA00004141"/>
    </source>
</evidence>
<evidence type="ECO:0000256" key="6">
    <source>
        <dbReference type="ARBA" id="ARBA00023136"/>
    </source>
</evidence>
<feature type="transmembrane region" description="Helical" evidence="8">
    <location>
        <begin position="176"/>
        <end position="200"/>
    </location>
</feature>
<evidence type="ECO:0000256" key="7">
    <source>
        <dbReference type="RuleBase" id="RU000477"/>
    </source>
</evidence>
<keyword evidence="5 8" id="KW-1133">Transmembrane helix</keyword>
<sequence length="310" mass="33957">MAEEKTSLLDSATSSISYSDSQGIASQLDRFIYIVTKPWKFAVKKAYLKECLAEFLGTFLLVVIGNGAIAQTLLSEPPDQFGTFRSINIGYGLALMIGIYMSAGVSGGHLNPAVTLAMAFRGKMKWLLVIPYWVSQFLGAFMSAPFIHGIYNDAINAAGGKTNATAGIFATYPAPYLYIGTGFFDQLFGTFILVIGIFAVTDSKNSEVLSGLKPFIIGLLLWAIGSSFGMNAGYAINPARDFGPRLYTAMAGWGKEVFLCDFCGNIRHWWWVPLVAPMFGGLIAAFVYWFFIDAHHPKENDGKYKSINKE</sequence>
<feature type="transmembrane region" description="Helical" evidence="8">
    <location>
        <begin position="51"/>
        <end position="69"/>
    </location>
</feature>
<dbReference type="EnsemblMetazoa" id="Aqu2.1.41413_001">
    <property type="protein sequence ID" value="Aqu2.1.41413_001"/>
    <property type="gene ID" value="Aqu2.1.41413"/>
</dbReference>
<dbReference type="InterPro" id="IPR000425">
    <property type="entry name" value="MIP"/>
</dbReference>
<name>A0A1X7VPT7_AMPQE</name>
<dbReference type="Proteomes" id="UP000007879">
    <property type="component" value="Unassembled WGS sequence"/>
</dbReference>
<keyword evidence="3 7" id="KW-0813">Transport</keyword>
<dbReference type="SMR" id="A0A1X7VPT7"/>
<keyword evidence="10" id="KW-1185">Reference proteome</keyword>
<accession>A0A1X7VPT7</accession>
<dbReference type="KEGG" id="aqu:100640021"/>
<feature type="transmembrane region" description="Helical" evidence="8">
    <location>
        <begin position="89"/>
        <end position="114"/>
    </location>
</feature>
<protein>
    <recommendedName>
        <fullName evidence="11">Aquaporin</fullName>
    </recommendedName>
</protein>
<reference evidence="10" key="1">
    <citation type="journal article" date="2010" name="Nature">
        <title>The Amphimedon queenslandica genome and the evolution of animal complexity.</title>
        <authorList>
            <person name="Srivastava M."/>
            <person name="Simakov O."/>
            <person name="Chapman J."/>
            <person name="Fahey B."/>
            <person name="Gauthier M.E."/>
            <person name="Mitros T."/>
            <person name="Richards G.S."/>
            <person name="Conaco C."/>
            <person name="Dacre M."/>
            <person name="Hellsten U."/>
            <person name="Larroux C."/>
            <person name="Putnam N.H."/>
            <person name="Stanke M."/>
            <person name="Adamska M."/>
            <person name="Darling A."/>
            <person name="Degnan S.M."/>
            <person name="Oakley T.H."/>
            <person name="Plachetzki D.C."/>
            <person name="Zhai Y."/>
            <person name="Adamski M."/>
            <person name="Calcino A."/>
            <person name="Cummins S.F."/>
            <person name="Goodstein D.M."/>
            <person name="Harris C."/>
            <person name="Jackson D.J."/>
            <person name="Leys S.P."/>
            <person name="Shu S."/>
            <person name="Woodcroft B.J."/>
            <person name="Vervoort M."/>
            <person name="Kosik K.S."/>
            <person name="Manning G."/>
            <person name="Degnan B.M."/>
            <person name="Rokhsar D.S."/>
        </authorList>
    </citation>
    <scope>NUCLEOTIDE SEQUENCE [LARGE SCALE GENOMIC DNA]</scope>
</reference>
<dbReference type="Gene3D" id="1.20.1080.10">
    <property type="entry name" value="Glycerol uptake facilitator protein"/>
    <property type="match status" value="1"/>
</dbReference>
<dbReference type="STRING" id="400682.A0A1X7VPT7"/>
<dbReference type="CDD" id="cd00333">
    <property type="entry name" value="MIP"/>
    <property type="match status" value="1"/>
</dbReference>
<keyword evidence="4 7" id="KW-0812">Transmembrane</keyword>
<evidence type="ECO:0000256" key="5">
    <source>
        <dbReference type="ARBA" id="ARBA00022989"/>
    </source>
</evidence>
<evidence type="ECO:0000313" key="10">
    <source>
        <dbReference type="Proteomes" id="UP000007879"/>
    </source>
</evidence>
<evidence type="ECO:0000256" key="4">
    <source>
        <dbReference type="ARBA" id="ARBA00022692"/>
    </source>
</evidence>
<evidence type="ECO:0000256" key="8">
    <source>
        <dbReference type="SAM" id="Phobius"/>
    </source>
</evidence>